<evidence type="ECO:0000259" key="8">
    <source>
        <dbReference type="Pfam" id="PF02270"/>
    </source>
</evidence>
<accession>A0A9Q1GJ71</accession>
<evidence type="ECO:0000313" key="10">
    <source>
        <dbReference type="Proteomes" id="UP001153076"/>
    </source>
</evidence>
<keyword evidence="10" id="KW-1185">Reference proteome</keyword>
<keyword evidence="3" id="KW-0805">Transcription regulation</keyword>
<dbReference type="InterPro" id="IPR003196">
    <property type="entry name" value="TFIIF_beta"/>
</dbReference>
<evidence type="ECO:0000256" key="3">
    <source>
        <dbReference type="ARBA" id="ARBA00023015"/>
    </source>
</evidence>
<dbReference type="SUPFAM" id="SSF46785">
    <property type="entry name" value="Winged helix' DNA-binding domain"/>
    <property type="match status" value="1"/>
</dbReference>
<organism evidence="9 10">
    <name type="scientific">Carnegiea gigantea</name>
    <dbReference type="NCBI Taxonomy" id="171969"/>
    <lineage>
        <taxon>Eukaryota</taxon>
        <taxon>Viridiplantae</taxon>
        <taxon>Streptophyta</taxon>
        <taxon>Embryophyta</taxon>
        <taxon>Tracheophyta</taxon>
        <taxon>Spermatophyta</taxon>
        <taxon>Magnoliopsida</taxon>
        <taxon>eudicotyledons</taxon>
        <taxon>Gunneridae</taxon>
        <taxon>Pentapetalae</taxon>
        <taxon>Caryophyllales</taxon>
        <taxon>Cactineae</taxon>
        <taxon>Cactaceae</taxon>
        <taxon>Cactoideae</taxon>
        <taxon>Echinocereeae</taxon>
        <taxon>Carnegiea</taxon>
    </lineage>
</organism>
<dbReference type="FunFam" id="1.10.10.10:FF:000035">
    <property type="entry name" value="General transcription factor IIF subunit 2"/>
    <property type="match status" value="1"/>
</dbReference>
<evidence type="ECO:0000256" key="6">
    <source>
        <dbReference type="ARBA" id="ARBA00023242"/>
    </source>
</evidence>
<dbReference type="OrthoDB" id="26094at2759"/>
<dbReference type="PANTHER" id="PTHR10445">
    <property type="entry name" value="GENERAL TRANSCRIPTION FACTOR IIF SUBUNIT 2"/>
    <property type="match status" value="1"/>
</dbReference>
<feature type="region of interest" description="Disordered" evidence="7">
    <location>
        <begin position="184"/>
        <end position="208"/>
    </location>
</feature>
<sequence length="208" mass="24096">MEGYVDTSRAERAVWLMKCPAVVSRSLHSINDNNNLPVAKVVVSIDPLRSNDNDSTQAFIRLNPGVYLVHVDIDDCFLTLKFFLRADILYVPQVIGTEKPIIPMPGITHVQERRKQVVKASEPKRTRRDREEMEEIMFKLFEQQPNWTLKELIHKTDQPEQFMKDLLKELCVYSNKGAKQGNYELKPEYKKSIQEPSGSWDDSSRRSS</sequence>
<dbReference type="Pfam" id="PF02270">
    <property type="entry name" value="TFIIF_beta"/>
    <property type="match status" value="1"/>
</dbReference>
<evidence type="ECO:0000256" key="4">
    <source>
        <dbReference type="ARBA" id="ARBA00023125"/>
    </source>
</evidence>
<dbReference type="InterPro" id="IPR040450">
    <property type="entry name" value="TFIIF_beta_HTH"/>
</dbReference>
<keyword evidence="5" id="KW-0804">Transcription</keyword>
<evidence type="ECO:0000256" key="5">
    <source>
        <dbReference type="ARBA" id="ARBA00023163"/>
    </source>
</evidence>
<feature type="domain" description="TFIIF beta subunit HTH" evidence="8">
    <location>
        <begin position="127"/>
        <end position="190"/>
    </location>
</feature>
<evidence type="ECO:0000256" key="1">
    <source>
        <dbReference type="ARBA" id="ARBA00004123"/>
    </source>
</evidence>
<dbReference type="Proteomes" id="UP001153076">
    <property type="component" value="Unassembled WGS sequence"/>
</dbReference>
<dbReference type="PANTHER" id="PTHR10445:SF2">
    <property type="entry name" value="TRANSCRIPTION INITIATION FACTOR IIF, BETA SUBUNIT"/>
    <property type="match status" value="1"/>
</dbReference>
<dbReference type="InterPro" id="IPR036388">
    <property type="entry name" value="WH-like_DNA-bd_sf"/>
</dbReference>
<comment type="subcellular location">
    <subcellularLocation>
        <location evidence="1">Nucleus</location>
    </subcellularLocation>
</comment>
<comment type="similarity">
    <text evidence="2">Belongs to the TFIIF beta subunit family.</text>
</comment>
<comment type="caution">
    <text evidence="9">The sequence shown here is derived from an EMBL/GenBank/DDBJ whole genome shotgun (WGS) entry which is preliminary data.</text>
</comment>
<keyword evidence="6" id="KW-0539">Nucleus</keyword>
<dbReference type="GO" id="GO:0006367">
    <property type="term" value="P:transcription initiation at RNA polymerase II promoter"/>
    <property type="evidence" value="ECO:0007669"/>
    <property type="project" value="InterPro"/>
</dbReference>
<name>A0A9Q1GJ71_9CARY</name>
<reference evidence="9" key="1">
    <citation type="submission" date="2022-04" db="EMBL/GenBank/DDBJ databases">
        <title>Carnegiea gigantea Genome sequencing and assembly v2.</title>
        <authorList>
            <person name="Copetti D."/>
            <person name="Sanderson M.J."/>
            <person name="Burquez A."/>
            <person name="Wojciechowski M.F."/>
        </authorList>
    </citation>
    <scope>NUCLEOTIDE SEQUENCE</scope>
    <source>
        <strain evidence="9">SGP5-SGP5p</strain>
        <tissue evidence="9">Aerial part</tissue>
    </source>
</reference>
<evidence type="ECO:0000313" key="9">
    <source>
        <dbReference type="EMBL" id="KAJ8419618.1"/>
    </source>
</evidence>
<gene>
    <name evidence="9" type="ORF">Cgig2_023886</name>
</gene>
<protein>
    <recommendedName>
        <fullName evidence="8">TFIIF beta subunit HTH domain-containing protein</fullName>
    </recommendedName>
</protein>
<dbReference type="GO" id="GO:0005674">
    <property type="term" value="C:transcription factor TFIIF complex"/>
    <property type="evidence" value="ECO:0007669"/>
    <property type="project" value="InterPro"/>
</dbReference>
<evidence type="ECO:0000256" key="2">
    <source>
        <dbReference type="ARBA" id="ARBA00009543"/>
    </source>
</evidence>
<dbReference type="InterPro" id="IPR036390">
    <property type="entry name" value="WH_DNA-bd_sf"/>
</dbReference>
<dbReference type="EMBL" id="JAKOGI010004725">
    <property type="protein sequence ID" value="KAJ8419618.1"/>
    <property type="molecule type" value="Genomic_DNA"/>
</dbReference>
<dbReference type="Gene3D" id="1.10.10.10">
    <property type="entry name" value="Winged helix-like DNA-binding domain superfamily/Winged helix DNA-binding domain"/>
    <property type="match status" value="1"/>
</dbReference>
<dbReference type="AlphaFoldDB" id="A0A9Q1GJ71"/>
<keyword evidence="4" id="KW-0238">DNA-binding</keyword>
<proteinExistence type="inferred from homology"/>
<dbReference type="GO" id="GO:0003677">
    <property type="term" value="F:DNA binding"/>
    <property type="evidence" value="ECO:0007669"/>
    <property type="project" value="UniProtKB-KW"/>
</dbReference>
<evidence type="ECO:0000256" key="7">
    <source>
        <dbReference type="SAM" id="MobiDB-lite"/>
    </source>
</evidence>